<evidence type="ECO:0000313" key="1">
    <source>
        <dbReference type="EMBL" id="PNX63530.1"/>
    </source>
</evidence>
<dbReference type="AlphaFoldDB" id="A0A2K3KB52"/>
<evidence type="ECO:0000313" key="2">
    <source>
        <dbReference type="Proteomes" id="UP000236291"/>
    </source>
</evidence>
<sequence length="34" mass="3633">MAISSEPKVWSEMGLVELHGLEKTGVHNATGAPR</sequence>
<reference evidence="1 2" key="1">
    <citation type="journal article" date="2014" name="Am. J. Bot.">
        <title>Genome assembly and annotation for red clover (Trifolium pratense; Fabaceae).</title>
        <authorList>
            <person name="Istvanek J."/>
            <person name="Jaros M."/>
            <person name="Krenek A."/>
            <person name="Repkova J."/>
        </authorList>
    </citation>
    <scope>NUCLEOTIDE SEQUENCE [LARGE SCALE GENOMIC DNA]</scope>
    <source>
        <strain evidence="2">cv. Tatra</strain>
        <tissue evidence="1">Young leaves</tissue>
    </source>
</reference>
<comment type="caution">
    <text evidence="1">The sequence shown here is derived from an EMBL/GenBank/DDBJ whole genome shotgun (WGS) entry which is preliminary data.</text>
</comment>
<reference evidence="1 2" key="2">
    <citation type="journal article" date="2017" name="Front. Plant Sci.">
        <title>Gene Classification and Mining of Molecular Markers Useful in Red Clover (Trifolium pratense) Breeding.</title>
        <authorList>
            <person name="Istvanek J."/>
            <person name="Dluhosova J."/>
            <person name="Dluhos P."/>
            <person name="Patkova L."/>
            <person name="Nedelnik J."/>
            <person name="Repkova J."/>
        </authorList>
    </citation>
    <scope>NUCLEOTIDE SEQUENCE [LARGE SCALE GENOMIC DNA]</scope>
    <source>
        <strain evidence="2">cv. Tatra</strain>
        <tissue evidence="1">Young leaves</tissue>
    </source>
</reference>
<protein>
    <submittedName>
        <fullName evidence="1">Uncharacterized protein</fullName>
    </submittedName>
</protein>
<proteinExistence type="predicted"/>
<accession>A0A2K3KB52</accession>
<feature type="non-terminal residue" evidence="1">
    <location>
        <position position="34"/>
    </location>
</feature>
<dbReference type="EMBL" id="ASHM01156141">
    <property type="protein sequence ID" value="PNX63530.1"/>
    <property type="molecule type" value="Genomic_DNA"/>
</dbReference>
<dbReference type="Proteomes" id="UP000236291">
    <property type="component" value="Unassembled WGS sequence"/>
</dbReference>
<organism evidence="1 2">
    <name type="scientific">Trifolium pratense</name>
    <name type="common">Red clover</name>
    <dbReference type="NCBI Taxonomy" id="57577"/>
    <lineage>
        <taxon>Eukaryota</taxon>
        <taxon>Viridiplantae</taxon>
        <taxon>Streptophyta</taxon>
        <taxon>Embryophyta</taxon>
        <taxon>Tracheophyta</taxon>
        <taxon>Spermatophyta</taxon>
        <taxon>Magnoliopsida</taxon>
        <taxon>eudicotyledons</taxon>
        <taxon>Gunneridae</taxon>
        <taxon>Pentapetalae</taxon>
        <taxon>rosids</taxon>
        <taxon>fabids</taxon>
        <taxon>Fabales</taxon>
        <taxon>Fabaceae</taxon>
        <taxon>Papilionoideae</taxon>
        <taxon>50 kb inversion clade</taxon>
        <taxon>NPAAA clade</taxon>
        <taxon>Hologalegina</taxon>
        <taxon>IRL clade</taxon>
        <taxon>Trifolieae</taxon>
        <taxon>Trifolium</taxon>
    </lineage>
</organism>
<gene>
    <name evidence="1" type="ORF">L195_g061673</name>
</gene>
<name>A0A2K3KB52_TRIPR</name>